<accession>A0A9N9J7F7</accession>
<keyword evidence="3" id="KW-1185">Reference proteome</keyword>
<evidence type="ECO:0000313" key="3">
    <source>
        <dbReference type="Proteomes" id="UP000789405"/>
    </source>
</evidence>
<feature type="chain" id="PRO_5040227561" evidence="1">
    <location>
        <begin position="21"/>
        <end position="134"/>
    </location>
</feature>
<protein>
    <submittedName>
        <fullName evidence="2">23744_t:CDS:1</fullName>
    </submittedName>
</protein>
<dbReference type="AlphaFoldDB" id="A0A9N9J7F7"/>
<organism evidence="2 3">
    <name type="scientific">Dentiscutata erythropus</name>
    <dbReference type="NCBI Taxonomy" id="1348616"/>
    <lineage>
        <taxon>Eukaryota</taxon>
        <taxon>Fungi</taxon>
        <taxon>Fungi incertae sedis</taxon>
        <taxon>Mucoromycota</taxon>
        <taxon>Glomeromycotina</taxon>
        <taxon>Glomeromycetes</taxon>
        <taxon>Diversisporales</taxon>
        <taxon>Gigasporaceae</taxon>
        <taxon>Dentiscutata</taxon>
    </lineage>
</organism>
<dbReference type="Proteomes" id="UP000789405">
    <property type="component" value="Unassembled WGS sequence"/>
</dbReference>
<name>A0A9N9J7F7_9GLOM</name>
<feature type="signal peptide" evidence="1">
    <location>
        <begin position="1"/>
        <end position="20"/>
    </location>
</feature>
<proteinExistence type="predicted"/>
<evidence type="ECO:0000313" key="2">
    <source>
        <dbReference type="EMBL" id="CAG8769303.1"/>
    </source>
</evidence>
<sequence length="134" mass="14961">MKFSTTLLFAIVFLFLYAYAAVIESRRIQPIKPKVEVQLQAEFSDEFIMLTWNRDVKNISPNCFRALDCDKKGCALPIIVNEVVPFGNGRFTLSKELLSSKKIHIAAIRGVTTSGESYGSITPIIANKYGEPEA</sequence>
<comment type="caution">
    <text evidence="2">The sequence shown here is derived from an EMBL/GenBank/DDBJ whole genome shotgun (WGS) entry which is preliminary data.</text>
</comment>
<reference evidence="2" key="1">
    <citation type="submission" date="2021-06" db="EMBL/GenBank/DDBJ databases">
        <authorList>
            <person name="Kallberg Y."/>
            <person name="Tangrot J."/>
            <person name="Rosling A."/>
        </authorList>
    </citation>
    <scope>NUCLEOTIDE SEQUENCE</scope>
    <source>
        <strain evidence="2">MA453B</strain>
    </source>
</reference>
<dbReference type="OrthoDB" id="2488164at2759"/>
<dbReference type="EMBL" id="CAJVPY010018923">
    <property type="protein sequence ID" value="CAG8769303.1"/>
    <property type="molecule type" value="Genomic_DNA"/>
</dbReference>
<evidence type="ECO:0000256" key="1">
    <source>
        <dbReference type="SAM" id="SignalP"/>
    </source>
</evidence>
<keyword evidence="1" id="KW-0732">Signal</keyword>
<gene>
    <name evidence="2" type="ORF">DERYTH_LOCUS18531</name>
</gene>